<accession>A0ACB7VSI8</accession>
<evidence type="ECO:0000313" key="1">
    <source>
        <dbReference type="EMBL" id="KAH7677623.1"/>
    </source>
</evidence>
<gene>
    <name evidence="1" type="ORF">IHE45_07G096300</name>
</gene>
<evidence type="ECO:0000313" key="2">
    <source>
        <dbReference type="Proteomes" id="UP000827976"/>
    </source>
</evidence>
<dbReference type="Proteomes" id="UP000827976">
    <property type="component" value="Chromosome 7"/>
</dbReference>
<name>A0ACB7VSI8_DIOAL</name>
<comment type="caution">
    <text evidence="1">The sequence shown here is derived from an EMBL/GenBank/DDBJ whole genome shotgun (WGS) entry which is preliminary data.</text>
</comment>
<dbReference type="EMBL" id="CM037017">
    <property type="protein sequence ID" value="KAH7677623.1"/>
    <property type="molecule type" value="Genomic_DNA"/>
</dbReference>
<organism evidence="1 2">
    <name type="scientific">Dioscorea alata</name>
    <name type="common">Purple yam</name>
    <dbReference type="NCBI Taxonomy" id="55571"/>
    <lineage>
        <taxon>Eukaryota</taxon>
        <taxon>Viridiplantae</taxon>
        <taxon>Streptophyta</taxon>
        <taxon>Embryophyta</taxon>
        <taxon>Tracheophyta</taxon>
        <taxon>Spermatophyta</taxon>
        <taxon>Magnoliopsida</taxon>
        <taxon>Liliopsida</taxon>
        <taxon>Dioscoreales</taxon>
        <taxon>Dioscoreaceae</taxon>
        <taxon>Dioscorea</taxon>
    </lineage>
</organism>
<proteinExistence type="predicted"/>
<sequence length="243" mass="26751">MENLNLVGFTRRNTISKTIPQEHPTTKVHLNIPPKKTTSPFIFMDPDLKPEYQRRERRRRRFILISVAAVLALGLLILILALTVFRVRAATTTVTAIHLSGFHAGFNALSLSVDLKVTLDLAITATNPNHASFKYTEGSAELFYREILVGEAVVPPGEVAAEGIVHTDVVLVVIADRLIANSEVYSDVASGLVKMKTKTRIPGKVTVVGFVTLSMVLYTSCDVIISVVDQTVQNTNCSFRTKF</sequence>
<keyword evidence="2" id="KW-1185">Reference proteome</keyword>
<protein>
    <submittedName>
        <fullName evidence="1">LEA14-like protein</fullName>
    </submittedName>
</protein>
<reference evidence="2" key="1">
    <citation type="journal article" date="2022" name="Nat. Commun.">
        <title>Chromosome evolution and the genetic basis of agronomically important traits in greater yam.</title>
        <authorList>
            <person name="Bredeson J.V."/>
            <person name="Lyons J.B."/>
            <person name="Oniyinde I.O."/>
            <person name="Okereke N.R."/>
            <person name="Kolade O."/>
            <person name="Nnabue I."/>
            <person name="Nwadili C.O."/>
            <person name="Hribova E."/>
            <person name="Parker M."/>
            <person name="Nwogha J."/>
            <person name="Shu S."/>
            <person name="Carlson J."/>
            <person name="Kariba R."/>
            <person name="Muthemba S."/>
            <person name="Knop K."/>
            <person name="Barton G.J."/>
            <person name="Sherwood A.V."/>
            <person name="Lopez-Montes A."/>
            <person name="Asiedu R."/>
            <person name="Jamnadass R."/>
            <person name="Muchugi A."/>
            <person name="Goodstein D."/>
            <person name="Egesi C.N."/>
            <person name="Featherston J."/>
            <person name="Asfaw A."/>
            <person name="Simpson G.G."/>
            <person name="Dolezel J."/>
            <person name="Hendre P.S."/>
            <person name="Van Deynze A."/>
            <person name="Kumar P.L."/>
            <person name="Obidiegwu J.E."/>
            <person name="Bhattacharjee R."/>
            <person name="Rokhsar D.S."/>
        </authorList>
    </citation>
    <scope>NUCLEOTIDE SEQUENCE [LARGE SCALE GENOMIC DNA]</scope>
    <source>
        <strain evidence="2">cv. TDa95/00328</strain>
    </source>
</reference>